<dbReference type="AlphaFoldDB" id="A0AAE9J3S4"/>
<sequence length="102" mass="11468">MSFIDEWNRANRTKNEKPLQASKSQNVPERGVKSGKGRDQSGLSTSGQTLGRSSPKHLTYEVLEVAWSWDKSCPELGKKLPTFTEKVHCVWRYSGTSVVVKD</sequence>
<name>A0AAE9J3S4_CAEBR</name>
<protein>
    <submittedName>
        <fullName evidence="2">Uncharacterized protein</fullName>
    </submittedName>
</protein>
<dbReference type="Proteomes" id="UP000829354">
    <property type="component" value="Chromosome I"/>
</dbReference>
<evidence type="ECO:0000313" key="3">
    <source>
        <dbReference type="Proteomes" id="UP000829354"/>
    </source>
</evidence>
<feature type="region of interest" description="Disordered" evidence="1">
    <location>
        <begin position="1"/>
        <end position="54"/>
    </location>
</feature>
<feature type="compositionally biased region" description="Basic and acidic residues" evidence="1">
    <location>
        <begin position="30"/>
        <end position="39"/>
    </location>
</feature>
<reference evidence="2 3" key="1">
    <citation type="submission" date="2022-04" db="EMBL/GenBank/DDBJ databases">
        <title>Chromosome-level reference genomes for two strains of Caenorhabditis briggsae: an improved platform for comparative genomics.</title>
        <authorList>
            <person name="Stevens L."/>
            <person name="Andersen E."/>
        </authorList>
    </citation>
    <scope>NUCLEOTIDE SEQUENCE [LARGE SCALE GENOMIC DNA]</scope>
    <source>
        <strain evidence="2">VX34</strain>
        <tissue evidence="2">Whole-organism</tissue>
    </source>
</reference>
<proteinExistence type="predicted"/>
<evidence type="ECO:0000313" key="2">
    <source>
        <dbReference type="EMBL" id="UMM12495.1"/>
    </source>
</evidence>
<gene>
    <name evidence="2" type="ORF">L5515_001244</name>
</gene>
<feature type="compositionally biased region" description="Polar residues" evidence="1">
    <location>
        <begin position="41"/>
        <end position="52"/>
    </location>
</feature>
<organism evidence="2 3">
    <name type="scientific">Caenorhabditis briggsae</name>
    <dbReference type="NCBI Taxonomy" id="6238"/>
    <lineage>
        <taxon>Eukaryota</taxon>
        <taxon>Metazoa</taxon>
        <taxon>Ecdysozoa</taxon>
        <taxon>Nematoda</taxon>
        <taxon>Chromadorea</taxon>
        <taxon>Rhabditida</taxon>
        <taxon>Rhabditina</taxon>
        <taxon>Rhabditomorpha</taxon>
        <taxon>Rhabditoidea</taxon>
        <taxon>Rhabditidae</taxon>
        <taxon>Peloderinae</taxon>
        <taxon>Caenorhabditis</taxon>
    </lineage>
</organism>
<evidence type="ECO:0000256" key="1">
    <source>
        <dbReference type="SAM" id="MobiDB-lite"/>
    </source>
</evidence>
<keyword evidence="3" id="KW-1185">Reference proteome</keyword>
<dbReference type="EMBL" id="CP092620">
    <property type="protein sequence ID" value="UMM12495.1"/>
    <property type="molecule type" value="Genomic_DNA"/>
</dbReference>
<feature type="compositionally biased region" description="Basic and acidic residues" evidence="1">
    <location>
        <begin position="1"/>
        <end position="17"/>
    </location>
</feature>
<accession>A0AAE9J3S4</accession>